<dbReference type="PRINTS" id="PR00996">
    <property type="entry name" value="CHERMTFRASE"/>
</dbReference>
<feature type="domain" description="CheR-type methyltransferase" evidence="7">
    <location>
        <begin position="6"/>
        <end position="285"/>
    </location>
</feature>
<dbReference type="SUPFAM" id="SSF47757">
    <property type="entry name" value="Chemotaxis receptor methyltransferase CheR, N-terminal domain"/>
    <property type="match status" value="1"/>
</dbReference>
<dbReference type="SUPFAM" id="SSF53335">
    <property type="entry name" value="S-adenosyl-L-methionine-dependent methyltransferases"/>
    <property type="match status" value="1"/>
</dbReference>
<feature type="binding site" evidence="6">
    <location>
        <position position="86"/>
    </location>
    <ligand>
        <name>S-adenosyl-L-methionine</name>
        <dbReference type="ChEBI" id="CHEBI:59789"/>
    </ligand>
</feature>
<feature type="binding site" evidence="6">
    <location>
        <position position="155"/>
    </location>
    <ligand>
        <name>S-adenosyl-L-methionine</name>
        <dbReference type="ChEBI" id="CHEBI:59789"/>
    </ligand>
</feature>
<dbReference type="PANTHER" id="PTHR24422">
    <property type="entry name" value="CHEMOTAXIS PROTEIN METHYLTRANSFERASE"/>
    <property type="match status" value="1"/>
</dbReference>
<dbReference type="EC" id="2.1.1.80" evidence="5"/>
<dbReference type="GO" id="GO:0032259">
    <property type="term" value="P:methylation"/>
    <property type="evidence" value="ECO:0007669"/>
    <property type="project" value="UniProtKB-KW"/>
</dbReference>
<evidence type="ECO:0000259" key="7">
    <source>
        <dbReference type="PROSITE" id="PS50123"/>
    </source>
</evidence>
<dbReference type="PANTHER" id="PTHR24422:SF26">
    <property type="entry name" value="CHEMOTAXIS PROTEIN METHYLTRANSFERASE"/>
    <property type="match status" value="1"/>
</dbReference>
<feature type="binding site" evidence="6">
    <location>
        <position position="84"/>
    </location>
    <ligand>
        <name>S-adenosyl-L-methionine</name>
        <dbReference type="ChEBI" id="CHEBI:59789"/>
    </ligand>
</feature>
<feature type="binding site" evidence="6">
    <location>
        <position position="129"/>
    </location>
    <ligand>
        <name>S-adenosyl-L-methionine</name>
        <dbReference type="ChEBI" id="CHEBI:59789"/>
    </ligand>
</feature>
<organism evidence="8 9">
    <name type="scientific">Consotaella salsifontis</name>
    <dbReference type="NCBI Taxonomy" id="1365950"/>
    <lineage>
        <taxon>Bacteria</taxon>
        <taxon>Pseudomonadati</taxon>
        <taxon>Pseudomonadota</taxon>
        <taxon>Alphaproteobacteria</taxon>
        <taxon>Hyphomicrobiales</taxon>
        <taxon>Aurantimonadaceae</taxon>
        <taxon>Consotaella</taxon>
    </lineage>
</organism>
<keyword evidence="9" id="KW-1185">Reference proteome</keyword>
<evidence type="ECO:0000256" key="1">
    <source>
        <dbReference type="ARBA" id="ARBA00001541"/>
    </source>
</evidence>
<dbReference type="GO" id="GO:0008983">
    <property type="term" value="F:protein-glutamate O-methyltransferase activity"/>
    <property type="evidence" value="ECO:0007669"/>
    <property type="project" value="UniProtKB-EC"/>
</dbReference>
<dbReference type="STRING" id="1365950.SAMN05428963_105278"/>
<sequence>MNAVAIETAQTKLTSDDFSRIANLIGEKVGIKLPPQKRLMVEGRLRKRMRQCGRPDLRSYCHYLFEEGGLDRELTQLIDVITTNKTDFFREPHHYELLERSLVPEILAKRNTLRPKLKIWSAASSSGAEAYTAAMVLSDMARQRQDFAFCILGTDISTAMLDNARRAIYPTEMIAPVPKAMQQRYLMRGTGKRHNEVRIVPELRRVVHFRQMNLMDRKYPVDQDVDVIFLRNVLIYFEKRDQEAVVARMLSHLRPEGYLLLGHSESMAAAGAPVRQIGPSVFQKI</sequence>
<comment type="catalytic activity">
    <reaction evidence="1 5">
        <text>L-glutamyl-[protein] + S-adenosyl-L-methionine = [protein]-L-glutamate 5-O-methyl ester + S-adenosyl-L-homocysteine</text>
        <dbReference type="Rhea" id="RHEA:24452"/>
        <dbReference type="Rhea" id="RHEA-COMP:10208"/>
        <dbReference type="Rhea" id="RHEA-COMP:10311"/>
        <dbReference type="ChEBI" id="CHEBI:29973"/>
        <dbReference type="ChEBI" id="CHEBI:57856"/>
        <dbReference type="ChEBI" id="CHEBI:59789"/>
        <dbReference type="ChEBI" id="CHEBI:82795"/>
        <dbReference type="EC" id="2.1.1.80"/>
    </reaction>
</comment>
<evidence type="ECO:0000256" key="4">
    <source>
        <dbReference type="ARBA" id="ARBA00022691"/>
    </source>
</evidence>
<dbReference type="InterPro" id="IPR026024">
    <property type="entry name" value="Chemotaxis_MeTrfase_CheR"/>
</dbReference>
<evidence type="ECO:0000313" key="8">
    <source>
        <dbReference type="EMBL" id="SKA07551.1"/>
    </source>
</evidence>
<dbReference type="InterPro" id="IPR000780">
    <property type="entry name" value="CheR_MeTrfase"/>
</dbReference>
<dbReference type="Pfam" id="PF01739">
    <property type="entry name" value="CheR"/>
    <property type="match status" value="1"/>
</dbReference>
<name>A0A1T4QVP0_9HYPH</name>
<dbReference type="SMART" id="SM00138">
    <property type="entry name" value="MeTrc"/>
    <property type="match status" value="1"/>
</dbReference>
<accession>A0A1T4QVP0</accession>
<evidence type="ECO:0000256" key="6">
    <source>
        <dbReference type="PIRSR" id="PIRSR000410-1"/>
    </source>
</evidence>
<keyword evidence="3 5" id="KW-0808">Transferase</keyword>
<evidence type="ECO:0000256" key="3">
    <source>
        <dbReference type="ARBA" id="ARBA00022679"/>
    </source>
</evidence>
<dbReference type="Pfam" id="PF03705">
    <property type="entry name" value="CheR_N"/>
    <property type="match status" value="1"/>
</dbReference>
<reference evidence="9" key="1">
    <citation type="submission" date="2017-02" db="EMBL/GenBank/DDBJ databases">
        <authorList>
            <person name="Varghese N."/>
            <person name="Submissions S."/>
        </authorList>
    </citation>
    <scope>NUCLEOTIDE SEQUENCE [LARGE SCALE GENOMIC DNA]</scope>
    <source>
        <strain evidence="9">USBA 369</strain>
    </source>
</reference>
<dbReference type="AlphaFoldDB" id="A0A1T4QVP0"/>
<dbReference type="RefSeq" id="WP_078708161.1">
    <property type="nucleotide sequence ID" value="NZ_FUXL01000005.1"/>
</dbReference>
<dbReference type="InterPro" id="IPR050903">
    <property type="entry name" value="Bact_Chemotaxis_MeTrfase"/>
</dbReference>
<comment type="function">
    <text evidence="5">Methylation of the membrane-bound methyl-accepting chemotaxis proteins (MCP) to form gamma-glutamyl methyl ester residues in MCP.</text>
</comment>
<protein>
    <recommendedName>
        <fullName evidence="5">Chemotaxis protein methyltransferase</fullName>
        <ecNumber evidence="5">2.1.1.80</ecNumber>
    </recommendedName>
</protein>
<proteinExistence type="predicted"/>
<dbReference type="PIRSF" id="PIRSF000410">
    <property type="entry name" value="CheR"/>
    <property type="match status" value="1"/>
</dbReference>
<dbReference type="EMBL" id="FUXL01000005">
    <property type="protein sequence ID" value="SKA07551.1"/>
    <property type="molecule type" value="Genomic_DNA"/>
</dbReference>
<dbReference type="InterPro" id="IPR036804">
    <property type="entry name" value="CheR_N_sf"/>
</dbReference>
<dbReference type="OrthoDB" id="9816309at2"/>
<feature type="binding site" evidence="6">
    <location>
        <begin position="213"/>
        <end position="214"/>
    </location>
    <ligand>
        <name>S-adenosyl-L-methionine</name>
        <dbReference type="ChEBI" id="CHEBI:59789"/>
    </ligand>
</feature>
<dbReference type="PROSITE" id="PS50123">
    <property type="entry name" value="CHER"/>
    <property type="match status" value="1"/>
</dbReference>
<gene>
    <name evidence="8" type="ORF">SAMN05428963_105278</name>
</gene>
<dbReference type="InterPro" id="IPR029063">
    <property type="entry name" value="SAM-dependent_MTases_sf"/>
</dbReference>
<evidence type="ECO:0000256" key="2">
    <source>
        <dbReference type="ARBA" id="ARBA00022603"/>
    </source>
</evidence>
<evidence type="ECO:0000313" key="9">
    <source>
        <dbReference type="Proteomes" id="UP000190135"/>
    </source>
</evidence>
<dbReference type="InterPro" id="IPR022642">
    <property type="entry name" value="CheR_C"/>
</dbReference>
<dbReference type="Proteomes" id="UP000190135">
    <property type="component" value="Unassembled WGS sequence"/>
</dbReference>
<dbReference type="InterPro" id="IPR022641">
    <property type="entry name" value="CheR_N"/>
</dbReference>
<evidence type="ECO:0000256" key="5">
    <source>
        <dbReference type="PIRNR" id="PIRNR000410"/>
    </source>
</evidence>
<keyword evidence="2 5" id="KW-0489">Methyltransferase</keyword>
<feature type="binding site" evidence="6">
    <location>
        <begin position="231"/>
        <end position="232"/>
    </location>
    <ligand>
        <name>S-adenosyl-L-methionine</name>
        <dbReference type="ChEBI" id="CHEBI:59789"/>
    </ligand>
</feature>
<dbReference type="CDD" id="cd02440">
    <property type="entry name" value="AdoMet_MTases"/>
    <property type="match status" value="1"/>
</dbReference>
<feature type="binding site" evidence="6">
    <location>
        <position position="90"/>
    </location>
    <ligand>
        <name>S-adenosyl-L-methionine</name>
        <dbReference type="ChEBI" id="CHEBI:59789"/>
    </ligand>
</feature>
<dbReference type="Gene3D" id="1.10.155.10">
    <property type="entry name" value="Chemotaxis receptor methyltransferase CheR, N-terminal domain"/>
    <property type="match status" value="1"/>
</dbReference>
<keyword evidence="4 5" id="KW-0949">S-adenosyl-L-methionine</keyword>
<dbReference type="Gene3D" id="3.40.50.150">
    <property type="entry name" value="Vaccinia Virus protein VP39"/>
    <property type="match status" value="1"/>
</dbReference>